<accession>A0A3D9CJV2</accession>
<reference evidence="3 4" key="1">
    <citation type="journal article" date="2006" name="Int. J. Syst. Evol. Microbiol.">
        <title>Chryseobacterium hispanicum sp. nov., isolated from the drinking water distribution system of Sevilla, Spain.</title>
        <authorList>
            <person name="Gallego V."/>
            <person name="Garcia M.T."/>
            <person name="Ventosa A."/>
        </authorList>
    </citation>
    <scope>NUCLEOTIDE SEQUENCE [LARGE SCALE GENOMIC DNA]</scope>
    <source>
        <strain evidence="3 4">KCTC 22104</strain>
    </source>
</reference>
<protein>
    <recommendedName>
        <fullName evidence="2">Secretion system C-terminal sorting domain-containing protein</fullName>
    </recommendedName>
</protein>
<dbReference type="InterPro" id="IPR013783">
    <property type="entry name" value="Ig-like_fold"/>
</dbReference>
<keyword evidence="1" id="KW-0732">Signal</keyword>
<evidence type="ECO:0000313" key="4">
    <source>
        <dbReference type="Proteomes" id="UP000256326"/>
    </source>
</evidence>
<keyword evidence="4" id="KW-1185">Reference proteome</keyword>
<dbReference type="Pfam" id="PF18962">
    <property type="entry name" value="Por_Secre_tail"/>
    <property type="match status" value="1"/>
</dbReference>
<dbReference type="InterPro" id="IPR024079">
    <property type="entry name" value="MetalloPept_cat_dom_sf"/>
</dbReference>
<proteinExistence type="predicted"/>
<organism evidence="3 4">
    <name type="scientific">Epilithonimonas hispanica</name>
    <dbReference type="NCBI Taxonomy" id="358687"/>
    <lineage>
        <taxon>Bacteria</taxon>
        <taxon>Pseudomonadati</taxon>
        <taxon>Bacteroidota</taxon>
        <taxon>Flavobacteriia</taxon>
        <taxon>Flavobacteriales</taxon>
        <taxon>Weeksellaceae</taxon>
        <taxon>Chryseobacterium group</taxon>
        <taxon>Epilithonimonas</taxon>
    </lineage>
</organism>
<dbReference type="EMBL" id="QNUG01000072">
    <property type="protein sequence ID" value="REC66015.1"/>
    <property type="molecule type" value="Genomic_DNA"/>
</dbReference>
<dbReference type="NCBIfam" id="TIGR04183">
    <property type="entry name" value="Por_Secre_tail"/>
    <property type="match status" value="1"/>
</dbReference>
<dbReference type="AlphaFoldDB" id="A0A3D9CJV2"/>
<dbReference type="InterPro" id="IPR026444">
    <property type="entry name" value="Secre_tail"/>
</dbReference>
<evidence type="ECO:0000313" key="3">
    <source>
        <dbReference type="EMBL" id="REC66015.1"/>
    </source>
</evidence>
<evidence type="ECO:0000256" key="1">
    <source>
        <dbReference type="ARBA" id="ARBA00022729"/>
    </source>
</evidence>
<feature type="domain" description="Secretion system C-terminal sorting" evidence="2">
    <location>
        <begin position="700"/>
        <end position="771"/>
    </location>
</feature>
<name>A0A3D9CJV2_9FLAO</name>
<evidence type="ECO:0000259" key="2">
    <source>
        <dbReference type="Pfam" id="PF18962"/>
    </source>
</evidence>
<dbReference type="SUPFAM" id="SSF55486">
    <property type="entry name" value="Metalloproteases ('zincins'), catalytic domain"/>
    <property type="match status" value="1"/>
</dbReference>
<comment type="caution">
    <text evidence="3">The sequence shown here is derived from an EMBL/GenBank/DDBJ whole genome shotgun (WGS) entry which is preliminary data.</text>
</comment>
<dbReference type="Gene3D" id="3.40.390.10">
    <property type="entry name" value="Collagenase (Catalytic Domain)"/>
    <property type="match status" value="1"/>
</dbReference>
<dbReference type="Pfam" id="PF13583">
    <property type="entry name" value="Reprolysin_4"/>
    <property type="match status" value="1"/>
</dbReference>
<dbReference type="Gene3D" id="2.60.40.10">
    <property type="entry name" value="Immunoglobulins"/>
    <property type="match status" value="1"/>
</dbReference>
<gene>
    <name evidence="3" type="ORF">DRF58_17285</name>
</gene>
<sequence>MTQRLLILINQFINNQSKKLQSDKIQKKLNILTMNRKLLFTAGVLFSGLLFSQKNYWTPVAGIDNKAAVYDKTSTPLKYKLYKLNTEQIKADLANAPKRFSNNETLVLKFPTAEGKLVDYVIQEASVMDPVLQAKYPNIRSYVGYEKGNSGNSIRFSVSPYDGVNVMYFNAGKTAYLDAYTQDKSTYMVYNRQDLTADFEGFVCDYKDPENENITDPAPQSLVQDGQFRNYRLALSSTMEYSRYHINRAGLALGTVEQKKEAVLAAMNTTMTRVNGIYEKTISLTMTMIANNDLLLSIDVDAYEPGFTNNNGATLLNENQAFIDATIGSAAYDIGHIFSTGGGGIAQLNSPCNNSGKARGVTGRSVPRTDAFDIDYVAHEMGHQWGATHTFDNSCGGNRTTSTSVEPGSGSTIMAYAGICAPNIQNNSDAYFHVVSVNQMYNNITTGMGSNCGVKSANNNQTPVIQTLSNYTIPNGTAFVLSGTATDPDGDNLTYLWEQTNIRGTTTSAAPIPTQTTGVVFRSFLPTTSNERYFPTMSAIVAGNLATTWEVIPTVARNLNFSLFANDNKATGNQAARANMTVTVNAAGPFKVTSHASNTEYNGGEATTVTWNVAGTNVAPINTQFVQILLTTDSGATFTVLGDAPNNGSATVTLPNINTTNARLVVKAVDNIYLAMNSSAFAIKEVLAVNESAFEKGFAIYPNPAKGEVNISLSKTTKSATYQIVDLSGKLVSNGSLENEKTKVNISKLKTGTYRIVISNNGETTSKNLIVK</sequence>
<dbReference type="Proteomes" id="UP000256326">
    <property type="component" value="Unassembled WGS sequence"/>
</dbReference>
<dbReference type="GO" id="GO:0008237">
    <property type="term" value="F:metallopeptidase activity"/>
    <property type="evidence" value="ECO:0007669"/>
    <property type="project" value="InterPro"/>
</dbReference>